<dbReference type="Proteomes" id="UP000029072">
    <property type="component" value="Unassembled WGS sequence"/>
</dbReference>
<feature type="chain" id="PRO_5038792434" evidence="1">
    <location>
        <begin position="28"/>
        <end position="276"/>
    </location>
</feature>
<dbReference type="STRING" id="1437609.BCAL_2185"/>
<keyword evidence="1" id="KW-0732">Signal</keyword>
<dbReference type="RefSeq" id="WP_043164040.1">
    <property type="nucleotide sequence ID" value="NZ_JDUV01000002.1"/>
</dbReference>
<reference evidence="2 3" key="1">
    <citation type="submission" date="2014-03" db="EMBL/GenBank/DDBJ databases">
        <title>Genomics of Bifidobacteria.</title>
        <authorList>
            <person name="Ventura M."/>
            <person name="Milani C."/>
            <person name="Lugli G.A."/>
        </authorList>
    </citation>
    <scope>NUCLEOTIDE SEQUENCE [LARGE SCALE GENOMIC DNA]</scope>
    <source>
        <strain evidence="2 3">DSM 23973</strain>
    </source>
</reference>
<dbReference type="AlphaFoldDB" id="A0A086ZWB0"/>
<feature type="signal peptide" evidence="1">
    <location>
        <begin position="1"/>
        <end position="27"/>
    </location>
</feature>
<proteinExistence type="predicted"/>
<name>A0A086ZWB0_9BIFI</name>
<organism evidence="2 3">
    <name type="scientific">Bifidobacterium callitrichos DSM 23973</name>
    <dbReference type="NCBI Taxonomy" id="1437609"/>
    <lineage>
        <taxon>Bacteria</taxon>
        <taxon>Bacillati</taxon>
        <taxon>Actinomycetota</taxon>
        <taxon>Actinomycetes</taxon>
        <taxon>Bifidobacteriales</taxon>
        <taxon>Bifidobacteriaceae</taxon>
        <taxon>Bifidobacterium</taxon>
    </lineage>
</organism>
<gene>
    <name evidence="2" type="ORF">BCAL_2185</name>
</gene>
<accession>A0A086ZWB0</accession>
<evidence type="ECO:0000313" key="2">
    <source>
        <dbReference type="EMBL" id="KFI50810.1"/>
    </source>
</evidence>
<sequence>MTRNRPLTATTAAAVSAAILLTLAACAGPASDTAATGVGDDANAAGTASNLPVDETARRFVACLTSKGLDVRTDVGPGAPDASGKAKAPTVRNMAELRMIDRTGNPVTTDDTGMSIGTDSATQQLYANAMFTSLDNGTVWVAFKDSTALAGTPYESKRADYADCEAKHPNFSQPAQDLASGQPTYSEEDKRAALDFARKARDKGFGWVADPSGDEPTTILIPRTVKADELRRFFRECPVGDTRISFGFDGTPEEFGYDYMKVMDEANGADGAMTAQ</sequence>
<evidence type="ECO:0000256" key="1">
    <source>
        <dbReference type="SAM" id="SignalP"/>
    </source>
</evidence>
<protein>
    <submittedName>
        <fullName evidence="2">Uridine kinase</fullName>
    </submittedName>
</protein>
<dbReference type="EMBL" id="JGYS01000025">
    <property type="protein sequence ID" value="KFI50810.1"/>
    <property type="molecule type" value="Genomic_DNA"/>
</dbReference>
<dbReference type="GO" id="GO:0016301">
    <property type="term" value="F:kinase activity"/>
    <property type="evidence" value="ECO:0007669"/>
    <property type="project" value="UniProtKB-KW"/>
</dbReference>
<dbReference type="PROSITE" id="PS51257">
    <property type="entry name" value="PROKAR_LIPOPROTEIN"/>
    <property type="match status" value="1"/>
</dbReference>
<keyword evidence="2" id="KW-0808">Transferase</keyword>
<keyword evidence="2" id="KW-0418">Kinase</keyword>
<evidence type="ECO:0000313" key="3">
    <source>
        <dbReference type="Proteomes" id="UP000029072"/>
    </source>
</evidence>
<dbReference type="eggNOG" id="ENOG502ZDUM">
    <property type="taxonomic scope" value="Bacteria"/>
</dbReference>
<comment type="caution">
    <text evidence="2">The sequence shown here is derived from an EMBL/GenBank/DDBJ whole genome shotgun (WGS) entry which is preliminary data.</text>
</comment>